<dbReference type="InterPro" id="IPR009060">
    <property type="entry name" value="UBA-like_sf"/>
</dbReference>
<dbReference type="Proteomes" id="UP000298061">
    <property type="component" value="Unassembled WGS sequence"/>
</dbReference>
<gene>
    <name evidence="2" type="ORF">EWM64_g4235</name>
</gene>
<dbReference type="PROSITE" id="PS51140">
    <property type="entry name" value="CUE"/>
    <property type="match status" value="1"/>
</dbReference>
<evidence type="ECO:0000259" key="1">
    <source>
        <dbReference type="PROSITE" id="PS51140"/>
    </source>
</evidence>
<name>A0A4Z0A0D4_9AGAM</name>
<feature type="domain" description="CUE" evidence="1">
    <location>
        <begin position="32"/>
        <end position="75"/>
    </location>
</feature>
<protein>
    <recommendedName>
        <fullName evidence="1">CUE domain-containing protein</fullName>
    </recommendedName>
</protein>
<evidence type="ECO:0000313" key="3">
    <source>
        <dbReference type="Proteomes" id="UP000298061"/>
    </source>
</evidence>
<reference evidence="2 3" key="1">
    <citation type="submission" date="2019-02" db="EMBL/GenBank/DDBJ databases">
        <title>Genome sequencing of the rare red list fungi Hericium alpestre (H. flagellum).</title>
        <authorList>
            <person name="Buettner E."/>
            <person name="Kellner H."/>
        </authorList>
    </citation>
    <scope>NUCLEOTIDE SEQUENCE [LARGE SCALE GENOMIC DNA]</scope>
    <source>
        <strain evidence="2 3">DSM 108284</strain>
    </source>
</reference>
<dbReference type="Gene3D" id="1.10.8.10">
    <property type="entry name" value="DNA helicase RuvA subunit, C-terminal domain"/>
    <property type="match status" value="1"/>
</dbReference>
<dbReference type="STRING" id="135208.A0A4Z0A0D4"/>
<accession>A0A4Z0A0D4</accession>
<evidence type="ECO:0000313" key="2">
    <source>
        <dbReference type="EMBL" id="TFY79773.1"/>
    </source>
</evidence>
<dbReference type="OrthoDB" id="3264089at2759"/>
<dbReference type="Pfam" id="PF02845">
    <property type="entry name" value="CUE"/>
    <property type="match status" value="1"/>
</dbReference>
<sequence length="77" mass="8307">MLLPYPLAPYVVGRAFSIPGLQAEIDRAHERQAEAARGTLTQIFPGVDKEILELVLEAEGGDLGKSIEKLLEMSSGV</sequence>
<dbReference type="CDD" id="cd14279">
    <property type="entry name" value="CUE"/>
    <property type="match status" value="1"/>
</dbReference>
<dbReference type="InterPro" id="IPR003892">
    <property type="entry name" value="CUE"/>
</dbReference>
<organism evidence="2 3">
    <name type="scientific">Hericium alpestre</name>
    <dbReference type="NCBI Taxonomy" id="135208"/>
    <lineage>
        <taxon>Eukaryota</taxon>
        <taxon>Fungi</taxon>
        <taxon>Dikarya</taxon>
        <taxon>Basidiomycota</taxon>
        <taxon>Agaricomycotina</taxon>
        <taxon>Agaricomycetes</taxon>
        <taxon>Russulales</taxon>
        <taxon>Hericiaceae</taxon>
        <taxon>Hericium</taxon>
    </lineage>
</organism>
<comment type="caution">
    <text evidence="2">The sequence shown here is derived from an EMBL/GenBank/DDBJ whole genome shotgun (WGS) entry which is preliminary data.</text>
</comment>
<keyword evidence="3" id="KW-1185">Reference proteome</keyword>
<dbReference type="AlphaFoldDB" id="A0A4Z0A0D4"/>
<dbReference type="EMBL" id="SFCI01000443">
    <property type="protein sequence ID" value="TFY79773.1"/>
    <property type="molecule type" value="Genomic_DNA"/>
</dbReference>
<dbReference type="SUPFAM" id="SSF46934">
    <property type="entry name" value="UBA-like"/>
    <property type="match status" value="1"/>
</dbReference>
<dbReference type="SMART" id="SM00546">
    <property type="entry name" value="CUE"/>
    <property type="match status" value="1"/>
</dbReference>
<dbReference type="GO" id="GO:0043130">
    <property type="term" value="F:ubiquitin binding"/>
    <property type="evidence" value="ECO:0007669"/>
    <property type="project" value="InterPro"/>
</dbReference>
<proteinExistence type="predicted"/>